<evidence type="ECO:0000256" key="5">
    <source>
        <dbReference type="ARBA" id="ARBA00022519"/>
    </source>
</evidence>
<keyword evidence="5 18" id="KW-0997">Cell inner membrane</keyword>
<dbReference type="PROSITE" id="PS51352">
    <property type="entry name" value="THIOREDOXIN_2"/>
    <property type="match status" value="1"/>
</dbReference>
<evidence type="ECO:0000256" key="7">
    <source>
        <dbReference type="ARBA" id="ARBA00022729"/>
    </source>
</evidence>
<protein>
    <recommendedName>
        <fullName evidence="18">Thiol:disulfide interchange protein DsbD</fullName>
        <ecNumber evidence="18">1.8.1.8</ecNumber>
    </recommendedName>
    <alternativeName>
        <fullName evidence="18">Protein-disulfide reductase</fullName>
        <shortName evidence="18">Disulfide reductase</shortName>
    </alternativeName>
</protein>
<dbReference type="InterPro" id="IPR003834">
    <property type="entry name" value="Cyt_c_assmbl_TM_dom"/>
</dbReference>
<feature type="transmembrane region" description="Helical" evidence="18">
    <location>
        <begin position="393"/>
        <end position="418"/>
    </location>
</feature>
<dbReference type="NCBIfam" id="NF001419">
    <property type="entry name" value="PRK00293.1"/>
    <property type="match status" value="1"/>
</dbReference>
<dbReference type="InterPro" id="IPR036249">
    <property type="entry name" value="Thioredoxin-like_sf"/>
</dbReference>
<keyword evidence="6 18" id="KW-0812">Transmembrane</keyword>
<feature type="disulfide bond" description="Redox-active" evidence="18">
    <location>
        <begin position="369"/>
        <end position="491"/>
    </location>
</feature>
<keyword evidence="13 18" id="KW-0472">Membrane</keyword>
<dbReference type="Gene3D" id="2.60.40.1250">
    <property type="entry name" value="Thiol:disulfide interchange protein DsbD, N-terminal domain"/>
    <property type="match status" value="2"/>
</dbReference>
<comment type="catalytic activity">
    <reaction evidence="16 18">
        <text>[protein]-dithiol + NAD(+) = [protein]-disulfide + NADH + H(+)</text>
        <dbReference type="Rhea" id="RHEA:18749"/>
        <dbReference type="Rhea" id="RHEA-COMP:10593"/>
        <dbReference type="Rhea" id="RHEA-COMP:10594"/>
        <dbReference type="ChEBI" id="CHEBI:15378"/>
        <dbReference type="ChEBI" id="CHEBI:29950"/>
        <dbReference type="ChEBI" id="CHEBI:50058"/>
        <dbReference type="ChEBI" id="CHEBI:57540"/>
        <dbReference type="ChEBI" id="CHEBI:57945"/>
        <dbReference type="EC" id="1.8.1.8"/>
    </reaction>
</comment>
<dbReference type="Pfam" id="PF11412">
    <property type="entry name" value="DsbD_N"/>
    <property type="match status" value="2"/>
</dbReference>
<dbReference type="InterPro" id="IPR013766">
    <property type="entry name" value="Thioredoxin_domain"/>
</dbReference>
<evidence type="ECO:0000313" key="21">
    <source>
        <dbReference type="Proteomes" id="UP001564408"/>
    </source>
</evidence>
<feature type="chain" id="PRO_5044912513" description="Thiol:disulfide interchange protein DsbD" evidence="18">
    <location>
        <begin position="20"/>
        <end position="768"/>
    </location>
</feature>
<evidence type="ECO:0000256" key="12">
    <source>
        <dbReference type="ARBA" id="ARBA00023027"/>
    </source>
</evidence>
<name>A0ABV4BAJ3_9GAMM</name>
<dbReference type="EC" id="1.8.1.8" evidence="18"/>
<proteinExistence type="inferred from homology"/>
<evidence type="ECO:0000256" key="13">
    <source>
        <dbReference type="ARBA" id="ARBA00023136"/>
    </source>
</evidence>
<evidence type="ECO:0000256" key="15">
    <source>
        <dbReference type="ARBA" id="ARBA00023284"/>
    </source>
</evidence>
<feature type="signal peptide" evidence="18">
    <location>
        <begin position="1"/>
        <end position="19"/>
    </location>
</feature>
<dbReference type="InterPro" id="IPR036929">
    <property type="entry name" value="DsbDN_sf"/>
</dbReference>
<keyword evidence="11 18" id="KW-0560">Oxidoreductase</keyword>
<keyword evidence="21" id="KW-1185">Reference proteome</keyword>
<feature type="domain" description="Thioredoxin" evidence="19">
    <location>
        <begin position="619"/>
        <end position="768"/>
    </location>
</feature>
<evidence type="ECO:0000256" key="2">
    <source>
        <dbReference type="ARBA" id="ARBA00007241"/>
    </source>
</evidence>
<comment type="subcellular location">
    <subcellularLocation>
        <location evidence="1 18">Cell inner membrane</location>
        <topology evidence="1 18">Multi-pass membrane protein</topology>
    </subcellularLocation>
</comment>
<feature type="transmembrane region" description="Helical" evidence="18">
    <location>
        <begin position="509"/>
        <end position="531"/>
    </location>
</feature>
<keyword evidence="3 18" id="KW-0813">Transport</keyword>
<sequence precursor="true">MKRLGLAVLLWSVVALALASDDFLHPDQAFRLAGQAAGADAVTLNWDIADGYYLYQSKLAFRSVTDGIEVGEVDLPPAEVTWDEFFGDVSIYRDRLIVEVPVLRRDESGDRVALEVTYQGCAEAGLCYPPQRQTLEIALRPTGDARAEEQASPEVSSAPLSSLRDRASAALARLTGARLADELLPVDEAFRFAAAVVEPDLLRATWDIAPGTSLYQAGLALSLEGPPEVGLGAIEWPRAEVEKDTVLPDGGIGDAFVYRDRLDLEIPLSRGHPGAAEITLVAKYQGCADLGICYPPVTTRVALTLPETELTSATTSVATGTVAMPSATSADPEPVSEVDRLAAVLAGGNLWAIVALFFGLGLLLSLTPCVFPMIPILSGIIAGQGPGITTRRAFVLSVVYVLAMALTYTVAGVLAGLFGANLQAAFQNVWVLATFAAIFVALALSMFGFYELQLPTRVQTRLTELSHRQRGGTLTGVAVMGLLSALIIGPCVAPPLAGALIFIGQTGDAVLGGLALFALSLGMGAPLVAVGTSAGRILPRAGAWMESIKAVFGVLLLAVAVWLLERVLSPSVAMALWGTLLICSAVYMGALHALPAESSGWARLWKGLGLVLLVYGVLMLVGAAAGGRDTLQPLRGLISSTTGIPTQAQFRAIKTVEDLDQALADARVAGRPVMLDFYADWCVECRRMERTTFSDPEVIAELARFVLLKADITANDAEDQALLQGRFGLPGPPAIIFWGADGAERRGYRIVGYLAPGPFADHLRKAAS</sequence>
<dbReference type="HAMAP" id="MF_00399">
    <property type="entry name" value="DbsD"/>
    <property type="match status" value="1"/>
</dbReference>
<feature type="disulfide bond" description="Redox-active" evidence="18">
    <location>
        <begin position="121"/>
        <end position="127"/>
    </location>
</feature>
<evidence type="ECO:0000256" key="9">
    <source>
        <dbReference type="ARBA" id="ARBA00022982"/>
    </source>
</evidence>
<evidence type="ECO:0000256" key="4">
    <source>
        <dbReference type="ARBA" id="ARBA00022475"/>
    </source>
</evidence>
<evidence type="ECO:0000256" key="8">
    <source>
        <dbReference type="ARBA" id="ARBA00022748"/>
    </source>
</evidence>
<comment type="catalytic activity">
    <reaction evidence="17 18">
        <text>[protein]-dithiol + NADP(+) = [protein]-disulfide + NADPH + H(+)</text>
        <dbReference type="Rhea" id="RHEA:18753"/>
        <dbReference type="Rhea" id="RHEA-COMP:10593"/>
        <dbReference type="Rhea" id="RHEA-COMP:10594"/>
        <dbReference type="ChEBI" id="CHEBI:15378"/>
        <dbReference type="ChEBI" id="CHEBI:29950"/>
        <dbReference type="ChEBI" id="CHEBI:50058"/>
        <dbReference type="ChEBI" id="CHEBI:57783"/>
        <dbReference type="ChEBI" id="CHEBI:58349"/>
        <dbReference type="EC" id="1.8.1.8"/>
    </reaction>
</comment>
<feature type="transmembrane region" description="Helical" evidence="18">
    <location>
        <begin position="576"/>
        <end position="595"/>
    </location>
</feature>
<evidence type="ECO:0000256" key="6">
    <source>
        <dbReference type="ARBA" id="ARBA00022692"/>
    </source>
</evidence>
<keyword evidence="7 18" id="KW-0732">Signal</keyword>
<keyword evidence="15 18" id="KW-0676">Redox-active center</keyword>
<evidence type="ECO:0000256" key="14">
    <source>
        <dbReference type="ARBA" id="ARBA00023157"/>
    </source>
</evidence>
<dbReference type="InterPro" id="IPR022910">
    <property type="entry name" value="Thiol_diS_interchange_DbsD"/>
</dbReference>
<keyword evidence="12 18" id="KW-0520">NAD</keyword>
<keyword evidence="8 18" id="KW-0201">Cytochrome c-type biogenesis</keyword>
<keyword evidence="9 18" id="KW-0249">Electron transport</keyword>
<comment type="caution">
    <text evidence="20">The sequence shown here is derived from an EMBL/GenBank/DDBJ whole genome shotgun (WGS) entry which is preliminary data.</text>
</comment>
<evidence type="ECO:0000256" key="10">
    <source>
        <dbReference type="ARBA" id="ARBA00022989"/>
    </source>
</evidence>
<feature type="transmembrane region" description="Helical" evidence="18">
    <location>
        <begin position="607"/>
        <end position="627"/>
    </location>
</feature>
<comment type="function">
    <text evidence="18">Required to facilitate the formation of correct disulfide bonds in some periplasmic proteins and for the assembly of the periplasmic c-type cytochromes. Acts by transferring electrons from cytoplasmic thioredoxin to the periplasm. This transfer involves a cascade of disulfide bond formation and reduction steps.</text>
</comment>
<keyword evidence="10 18" id="KW-1133">Transmembrane helix</keyword>
<evidence type="ECO:0000256" key="18">
    <source>
        <dbReference type="HAMAP-Rule" id="MF_00399"/>
    </source>
</evidence>
<dbReference type="Proteomes" id="UP001564408">
    <property type="component" value="Unassembled WGS sequence"/>
</dbReference>
<feature type="disulfide bond" description="Redox-active" evidence="18">
    <location>
        <begin position="682"/>
        <end position="685"/>
    </location>
</feature>
<dbReference type="GO" id="GO:0047134">
    <property type="term" value="F:protein-disulfide reductase [NAD(P)H] activity"/>
    <property type="evidence" value="ECO:0007669"/>
    <property type="project" value="UniProtKB-EC"/>
</dbReference>
<dbReference type="CDD" id="cd02953">
    <property type="entry name" value="DsbDgamma"/>
    <property type="match status" value="1"/>
</dbReference>
<evidence type="ECO:0000256" key="16">
    <source>
        <dbReference type="ARBA" id="ARBA00047388"/>
    </source>
</evidence>
<evidence type="ECO:0000256" key="11">
    <source>
        <dbReference type="ARBA" id="ARBA00023002"/>
    </source>
</evidence>
<dbReference type="EMBL" id="JBDKXB010000003">
    <property type="protein sequence ID" value="MEY6431459.1"/>
    <property type="molecule type" value="Genomic_DNA"/>
</dbReference>
<reference evidence="20 21" key="1">
    <citation type="submission" date="2024-05" db="EMBL/GenBank/DDBJ databases">
        <title>Genome Sequence and Characterization of the New Strain Purple Sulfur Bacterium of Genus Thioalkalicoccus.</title>
        <authorList>
            <person name="Bryantseva I.A."/>
            <person name="Kyndt J.A."/>
            <person name="Imhoff J.F."/>
        </authorList>
    </citation>
    <scope>NUCLEOTIDE SEQUENCE [LARGE SCALE GENOMIC DNA]</scope>
    <source>
        <strain evidence="20 21">Um2</strain>
    </source>
</reference>
<dbReference type="RefSeq" id="WP_369665842.1">
    <property type="nucleotide sequence ID" value="NZ_JBDKXB010000003.1"/>
</dbReference>
<dbReference type="PANTHER" id="PTHR32234">
    <property type="entry name" value="THIOL:DISULFIDE INTERCHANGE PROTEIN DSBD"/>
    <property type="match status" value="1"/>
</dbReference>
<evidence type="ECO:0000259" key="19">
    <source>
        <dbReference type="PROSITE" id="PS51352"/>
    </source>
</evidence>
<evidence type="ECO:0000256" key="1">
    <source>
        <dbReference type="ARBA" id="ARBA00004429"/>
    </source>
</evidence>
<dbReference type="SUPFAM" id="SSF52833">
    <property type="entry name" value="Thioredoxin-like"/>
    <property type="match status" value="1"/>
</dbReference>
<dbReference type="Pfam" id="PF13899">
    <property type="entry name" value="Thioredoxin_7"/>
    <property type="match status" value="1"/>
</dbReference>
<accession>A0ABV4BAJ3</accession>
<evidence type="ECO:0000313" key="20">
    <source>
        <dbReference type="EMBL" id="MEY6431459.1"/>
    </source>
</evidence>
<gene>
    <name evidence="18 20" type="primary">dsbD</name>
    <name evidence="20" type="ORF">ABC977_03445</name>
</gene>
<dbReference type="Gene3D" id="3.40.30.10">
    <property type="entry name" value="Glutaredoxin"/>
    <property type="match status" value="1"/>
</dbReference>
<feature type="transmembrane region" description="Helical" evidence="18">
    <location>
        <begin position="473"/>
        <end position="503"/>
    </location>
</feature>
<dbReference type="InterPro" id="IPR028250">
    <property type="entry name" value="DsbDN"/>
</dbReference>
<dbReference type="SUPFAM" id="SSF74863">
    <property type="entry name" value="Thiol:disulfide interchange protein DsbD, N-terminal domain (DsbD-alpha)"/>
    <property type="match status" value="2"/>
</dbReference>
<keyword evidence="4 18" id="KW-1003">Cell membrane</keyword>
<evidence type="ECO:0000256" key="17">
    <source>
        <dbReference type="ARBA" id="ARBA00047804"/>
    </source>
</evidence>
<dbReference type="Pfam" id="PF02683">
    <property type="entry name" value="DsbD_TM"/>
    <property type="match status" value="1"/>
</dbReference>
<feature type="transmembrane region" description="Helical" evidence="18">
    <location>
        <begin position="350"/>
        <end position="381"/>
    </location>
</feature>
<dbReference type="InterPro" id="IPR035671">
    <property type="entry name" value="DsbD_gamma"/>
</dbReference>
<feature type="transmembrane region" description="Helical" evidence="18">
    <location>
        <begin position="543"/>
        <end position="564"/>
    </location>
</feature>
<keyword evidence="14 18" id="KW-1015">Disulfide bond</keyword>
<comment type="similarity">
    <text evidence="2 18">Belongs to the thioredoxin family. DsbD subfamily.</text>
</comment>
<dbReference type="PANTHER" id="PTHR32234:SF0">
    <property type="entry name" value="THIOL:DISULFIDE INTERCHANGE PROTEIN DSBD"/>
    <property type="match status" value="1"/>
</dbReference>
<evidence type="ECO:0000256" key="3">
    <source>
        <dbReference type="ARBA" id="ARBA00022448"/>
    </source>
</evidence>
<feature type="transmembrane region" description="Helical" evidence="18">
    <location>
        <begin position="430"/>
        <end position="452"/>
    </location>
</feature>
<organism evidence="20 21">
    <name type="scientific">Thioalkalicoccus limnaeus</name>
    <dbReference type="NCBI Taxonomy" id="120681"/>
    <lineage>
        <taxon>Bacteria</taxon>
        <taxon>Pseudomonadati</taxon>
        <taxon>Pseudomonadota</taxon>
        <taxon>Gammaproteobacteria</taxon>
        <taxon>Chromatiales</taxon>
        <taxon>Chromatiaceae</taxon>
        <taxon>Thioalkalicoccus</taxon>
    </lineage>
</organism>